<accession>A0A516SGH9</accession>
<dbReference type="KEGG" id="cari:FNU76_12570"/>
<sequence length="512" mass="55200">MRIVPFLALGLALLLGACGRDPAAEQNDLPTFRILAGSELKDMEPLLKEFGQANQVNIKLEYSGTLDAVDTLQGGTNHDAAWVSHGKYLQLVPAVKQQIVQSEKTMYSRVVLGLKPEAATRLGWSSGQVGWREVIAASEAGKFRFAMTNPTGSNTGFVALVGLAAELSGKGDALRVEDVPTRKLTALFKGQSLSSGSSGDLADRWLASPELADGMVNYESVIRGMAARGLPLTVIVPREGVITADYPLILLKKSQQAPLYQKLVAWLRQPDTQKRIAEQTRRAPLAGSDDDQVVNELPFPASQAVVDAILRGFLDEYAKPISTYLIYDHSGSMRGDRIQAARQAIIALTGSDGTASGRFATLRAREKLTLAPFSSGPDPLQEFVLGEDSKANAQLLQQVAAAVGQIDADGGTAIYDTLAGIYPQALAEKKQERRNVAIILLTDGKNTEGRDFEDFAGQVQVSSNTRVPIFPIIFGDADAAEMQQLAKMTGGQTFDARTTPLVQVLKKIRTYQ</sequence>
<dbReference type="GO" id="GO:0030973">
    <property type="term" value="F:molybdate ion binding"/>
    <property type="evidence" value="ECO:0007669"/>
    <property type="project" value="TreeGrafter"/>
</dbReference>
<dbReference type="Gene3D" id="3.40.50.410">
    <property type="entry name" value="von Willebrand factor, type A domain"/>
    <property type="match status" value="1"/>
</dbReference>
<evidence type="ECO:0000313" key="4">
    <source>
        <dbReference type="Proteomes" id="UP000317550"/>
    </source>
</evidence>
<dbReference type="Pfam" id="PF00092">
    <property type="entry name" value="VWA"/>
    <property type="match status" value="1"/>
</dbReference>
<dbReference type="Pfam" id="PF13531">
    <property type="entry name" value="SBP_bac_11"/>
    <property type="match status" value="1"/>
</dbReference>
<feature type="chain" id="PRO_5028399823" evidence="1">
    <location>
        <begin position="24"/>
        <end position="512"/>
    </location>
</feature>
<organism evidence="3 4">
    <name type="scientific">Chitinimonas arctica</name>
    <dbReference type="NCBI Taxonomy" id="2594795"/>
    <lineage>
        <taxon>Bacteria</taxon>
        <taxon>Pseudomonadati</taxon>
        <taxon>Pseudomonadota</taxon>
        <taxon>Betaproteobacteria</taxon>
        <taxon>Neisseriales</taxon>
        <taxon>Chitinibacteraceae</taxon>
        <taxon>Chitinimonas</taxon>
    </lineage>
</organism>
<dbReference type="PANTHER" id="PTHR30632:SF0">
    <property type="entry name" value="SULFATE-BINDING PROTEIN"/>
    <property type="match status" value="1"/>
</dbReference>
<dbReference type="PANTHER" id="PTHR30632">
    <property type="entry name" value="MOLYBDATE-BINDING PERIPLASMIC PROTEIN"/>
    <property type="match status" value="1"/>
</dbReference>
<name>A0A516SGH9_9NEIS</name>
<dbReference type="CDD" id="cd00198">
    <property type="entry name" value="vWFA"/>
    <property type="match status" value="1"/>
</dbReference>
<dbReference type="PROSITE" id="PS51257">
    <property type="entry name" value="PROKAR_LIPOPROTEIN"/>
    <property type="match status" value="1"/>
</dbReference>
<evidence type="ECO:0000256" key="1">
    <source>
        <dbReference type="SAM" id="SignalP"/>
    </source>
</evidence>
<dbReference type="EMBL" id="CP041730">
    <property type="protein sequence ID" value="QDQ27128.1"/>
    <property type="molecule type" value="Genomic_DNA"/>
</dbReference>
<gene>
    <name evidence="3" type="ORF">FNU76_12570</name>
</gene>
<dbReference type="AlphaFoldDB" id="A0A516SGH9"/>
<dbReference type="InterPro" id="IPR002035">
    <property type="entry name" value="VWF_A"/>
</dbReference>
<proteinExistence type="predicted"/>
<dbReference type="Gene3D" id="3.40.190.10">
    <property type="entry name" value="Periplasmic binding protein-like II"/>
    <property type="match status" value="2"/>
</dbReference>
<evidence type="ECO:0000313" key="3">
    <source>
        <dbReference type="EMBL" id="QDQ27128.1"/>
    </source>
</evidence>
<reference evidence="4" key="1">
    <citation type="submission" date="2019-07" db="EMBL/GenBank/DDBJ databases">
        <title>Chitinimonas sp. nov., isolated from Ny-Alesund, arctica soil.</title>
        <authorList>
            <person name="Xu Q."/>
            <person name="Peng F."/>
        </authorList>
    </citation>
    <scope>NUCLEOTIDE SEQUENCE [LARGE SCALE GENOMIC DNA]</scope>
    <source>
        <strain evidence="4">R3-44</strain>
    </source>
</reference>
<feature type="signal peptide" evidence="1">
    <location>
        <begin position="1"/>
        <end position="23"/>
    </location>
</feature>
<dbReference type="OrthoDB" id="3170630at2"/>
<dbReference type="SUPFAM" id="SSF53850">
    <property type="entry name" value="Periplasmic binding protein-like II"/>
    <property type="match status" value="1"/>
</dbReference>
<dbReference type="PROSITE" id="PS50234">
    <property type="entry name" value="VWFA"/>
    <property type="match status" value="1"/>
</dbReference>
<dbReference type="SUPFAM" id="SSF53300">
    <property type="entry name" value="vWA-like"/>
    <property type="match status" value="1"/>
</dbReference>
<protein>
    <submittedName>
        <fullName evidence="3">VWA domain-containing protein</fullName>
    </submittedName>
</protein>
<dbReference type="Proteomes" id="UP000317550">
    <property type="component" value="Chromosome"/>
</dbReference>
<dbReference type="GO" id="GO:0015689">
    <property type="term" value="P:molybdate ion transport"/>
    <property type="evidence" value="ECO:0007669"/>
    <property type="project" value="TreeGrafter"/>
</dbReference>
<feature type="domain" description="VWFA" evidence="2">
    <location>
        <begin position="322"/>
        <end position="512"/>
    </location>
</feature>
<keyword evidence="4" id="KW-1185">Reference proteome</keyword>
<keyword evidence="1" id="KW-0732">Signal</keyword>
<dbReference type="SMART" id="SM00327">
    <property type="entry name" value="VWA"/>
    <property type="match status" value="1"/>
</dbReference>
<dbReference type="InterPro" id="IPR036465">
    <property type="entry name" value="vWFA_dom_sf"/>
</dbReference>
<evidence type="ECO:0000259" key="2">
    <source>
        <dbReference type="PROSITE" id="PS50234"/>
    </source>
</evidence>
<dbReference type="InterPro" id="IPR050682">
    <property type="entry name" value="ModA/WtpA"/>
</dbReference>
<dbReference type="RefSeq" id="WP_144278521.1">
    <property type="nucleotide sequence ID" value="NZ_CP041730.1"/>
</dbReference>